<dbReference type="OrthoDB" id="9799110at2"/>
<dbReference type="Proteomes" id="UP000317839">
    <property type="component" value="Unassembled WGS sequence"/>
</dbReference>
<dbReference type="NCBIfam" id="TIGR00657">
    <property type="entry name" value="asp_kinases"/>
    <property type="match status" value="1"/>
</dbReference>
<dbReference type="GO" id="GO:0009088">
    <property type="term" value="P:threonine biosynthetic process"/>
    <property type="evidence" value="ECO:0007669"/>
    <property type="project" value="UniProtKB-UniPathway"/>
</dbReference>
<sequence>MKKQWVILKFGGSSVAKPSHWETIANAVQQVLDDGDRPLIVLSALKNVSNELERLLHEALESKFERSLNALKIRHLDFCKQLGIQLDALLDDYFNQLSLECQHIATKQKITPAAHARVLSYGELLSTQIGANYLNAKPIRCHWQDVRELLVSEDSSDEWHHFTSAICQFGRSLELVDKLPQSESVIVTQGFIASDKNQNTVLLGREGSDTSASYLAAKLGAKRIEIWTDVAGIFSANPREITNAQPIDRIDFEQANDLARLGAKVLHPRAIEPAASQQIPIKVKSTIDPKQPGTLITATEGNTGAGIIGIASEPKVSLLSVPEHFDSEITRNILAMGFDLLVTLQQENQHHLVFVYANSDSTQPADLEVAQVLPKGLSFQSGFGLVSLVGNFSLNMLGELKRKISSEVSKINSSYQLNDNAICFLTNSQDALDLSQQLHKLLIEK</sequence>
<dbReference type="InterPro" id="IPR001048">
    <property type="entry name" value="Asp/Glu/Uridylate_kinase"/>
</dbReference>
<keyword evidence="8" id="KW-0028">Amino-acid biosynthesis</keyword>
<dbReference type="EMBL" id="VIKR01000004">
    <property type="protein sequence ID" value="TQV72978.1"/>
    <property type="molecule type" value="Genomic_DNA"/>
</dbReference>
<evidence type="ECO:0000256" key="7">
    <source>
        <dbReference type="RuleBase" id="RU003448"/>
    </source>
</evidence>
<dbReference type="GO" id="GO:0005524">
    <property type="term" value="F:ATP binding"/>
    <property type="evidence" value="ECO:0007669"/>
    <property type="project" value="UniProtKB-KW"/>
</dbReference>
<dbReference type="Gene3D" id="3.40.1160.10">
    <property type="entry name" value="Acetylglutamate kinase-like"/>
    <property type="match status" value="1"/>
</dbReference>
<keyword evidence="3 7" id="KW-0808">Transferase</keyword>
<keyword evidence="6" id="KW-0067">ATP-binding</keyword>
<keyword evidence="4" id="KW-0547">Nucleotide-binding</keyword>
<comment type="caution">
    <text evidence="10">The sequence shown here is derived from an EMBL/GenBank/DDBJ whole genome shotgun (WGS) entry which is preliminary data.</text>
</comment>
<dbReference type="InterPro" id="IPR042199">
    <property type="entry name" value="AsparK_Bifunc_asparK/hSer_DH"/>
</dbReference>
<dbReference type="UniPathway" id="UPA00034">
    <property type="reaction ID" value="UER00015"/>
</dbReference>
<keyword evidence="11" id="KW-1185">Reference proteome</keyword>
<evidence type="ECO:0000256" key="8">
    <source>
        <dbReference type="RuleBase" id="RU004249"/>
    </source>
</evidence>
<dbReference type="PANTHER" id="PTHR21499">
    <property type="entry name" value="ASPARTATE KINASE"/>
    <property type="match status" value="1"/>
</dbReference>
<evidence type="ECO:0000256" key="4">
    <source>
        <dbReference type="ARBA" id="ARBA00022741"/>
    </source>
</evidence>
<evidence type="ECO:0000313" key="10">
    <source>
        <dbReference type="EMBL" id="TQV72978.1"/>
    </source>
</evidence>
<protein>
    <recommendedName>
        <fullName evidence="7">Aspartokinase</fullName>
        <ecNumber evidence="7">2.7.2.4</ecNumber>
    </recommendedName>
</protein>
<dbReference type="PROSITE" id="PS00324">
    <property type="entry name" value="ASPARTOKINASE"/>
    <property type="match status" value="1"/>
</dbReference>
<dbReference type="Pfam" id="PF00696">
    <property type="entry name" value="AA_kinase"/>
    <property type="match status" value="1"/>
</dbReference>
<dbReference type="UniPathway" id="UPA00051">
    <property type="reaction ID" value="UER00462"/>
</dbReference>
<feature type="domain" description="Aspartate/glutamate/uridylate kinase" evidence="9">
    <location>
        <begin position="5"/>
        <end position="284"/>
    </location>
</feature>
<evidence type="ECO:0000256" key="1">
    <source>
        <dbReference type="ARBA" id="ARBA00004766"/>
    </source>
</evidence>
<gene>
    <name evidence="10" type="ORF">FLL45_16070</name>
</gene>
<dbReference type="PANTHER" id="PTHR21499:SF59">
    <property type="entry name" value="ASPARTOKINASE"/>
    <property type="match status" value="1"/>
</dbReference>
<dbReference type="GO" id="GO:0009089">
    <property type="term" value="P:lysine biosynthetic process via diaminopimelate"/>
    <property type="evidence" value="ECO:0007669"/>
    <property type="project" value="UniProtKB-UniPathway"/>
</dbReference>
<evidence type="ECO:0000256" key="6">
    <source>
        <dbReference type="ARBA" id="ARBA00022840"/>
    </source>
</evidence>
<dbReference type="GO" id="GO:0005829">
    <property type="term" value="C:cytosol"/>
    <property type="evidence" value="ECO:0007669"/>
    <property type="project" value="TreeGrafter"/>
</dbReference>
<dbReference type="GO" id="GO:0004072">
    <property type="term" value="F:aspartate kinase activity"/>
    <property type="evidence" value="ECO:0007669"/>
    <property type="project" value="UniProtKB-EC"/>
</dbReference>
<comment type="similarity">
    <text evidence="2 7">Belongs to the aspartokinase family.</text>
</comment>
<comment type="pathway">
    <text evidence="8">Amino-acid biosynthesis; L-methionine biosynthesis via de novo pathway; L-homoserine from L-aspartate: step 1/3.</text>
</comment>
<reference evidence="10 11" key="1">
    <citation type="submission" date="2019-06" db="EMBL/GenBank/DDBJ databases">
        <title>Draft genome of Aliikangiella marina GYP-15.</title>
        <authorList>
            <person name="Wang G."/>
        </authorList>
    </citation>
    <scope>NUCLEOTIDE SEQUENCE [LARGE SCALE GENOMIC DNA]</scope>
    <source>
        <strain evidence="10 11">GYP-15</strain>
    </source>
</reference>
<comment type="pathway">
    <text evidence="1 8">Amino-acid biosynthesis; L-lysine biosynthesis via DAP pathway; (S)-tetrahydrodipicolinate from L-aspartate: step 1/4.</text>
</comment>
<dbReference type="SUPFAM" id="SSF53633">
    <property type="entry name" value="Carbamate kinase-like"/>
    <property type="match status" value="1"/>
</dbReference>
<dbReference type="EC" id="2.7.2.4" evidence="7"/>
<accession>A0A545T714</accession>
<evidence type="ECO:0000256" key="3">
    <source>
        <dbReference type="ARBA" id="ARBA00022679"/>
    </source>
</evidence>
<dbReference type="AlphaFoldDB" id="A0A545T714"/>
<dbReference type="UniPathway" id="UPA00050">
    <property type="reaction ID" value="UER00461"/>
</dbReference>
<evidence type="ECO:0000256" key="5">
    <source>
        <dbReference type="ARBA" id="ARBA00022777"/>
    </source>
</evidence>
<dbReference type="Gene3D" id="1.20.120.1320">
    <property type="entry name" value="Aspartokinase, catalytic domain"/>
    <property type="match status" value="1"/>
</dbReference>
<evidence type="ECO:0000313" key="11">
    <source>
        <dbReference type="Proteomes" id="UP000317839"/>
    </source>
</evidence>
<keyword evidence="5 7" id="KW-0418">Kinase</keyword>
<comment type="catalytic activity">
    <reaction evidence="7">
        <text>L-aspartate + ATP = 4-phospho-L-aspartate + ADP</text>
        <dbReference type="Rhea" id="RHEA:23776"/>
        <dbReference type="ChEBI" id="CHEBI:29991"/>
        <dbReference type="ChEBI" id="CHEBI:30616"/>
        <dbReference type="ChEBI" id="CHEBI:57535"/>
        <dbReference type="ChEBI" id="CHEBI:456216"/>
        <dbReference type="EC" id="2.7.2.4"/>
    </reaction>
</comment>
<dbReference type="InterPro" id="IPR036393">
    <property type="entry name" value="AceGlu_kinase-like_sf"/>
</dbReference>
<proteinExistence type="inferred from homology"/>
<dbReference type="InterPro" id="IPR001341">
    <property type="entry name" value="Asp_kinase"/>
</dbReference>
<name>A0A545T714_9GAMM</name>
<dbReference type="GO" id="GO:0009090">
    <property type="term" value="P:homoserine biosynthetic process"/>
    <property type="evidence" value="ECO:0007669"/>
    <property type="project" value="TreeGrafter"/>
</dbReference>
<comment type="pathway">
    <text evidence="8">Amino-acid biosynthesis; L-threonine biosynthesis; L-threonine from L-aspartate: step 1/5.</text>
</comment>
<dbReference type="RefSeq" id="WP_142943116.1">
    <property type="nucleotide sequence ID" value="NZ_VIKR01000004.1"/>
</dbReference>
<evidence type="ECO:0000256" key="2">
    <source>
        <dbReference type="ARBA" id="ARBA00010122"/>
    </source>
</evidence>
<evidence type="ECO:0000259" key="9">
    <source>
        <dbReference type="Pfam" id="PF00696"/>
    </source>
</evidence>
<organism evidence="10 11">
    <name type="scientific">Aliikangiella marina</name>
    <dbReference type="NCBI Taxonomy" id="1712262"/>
    <lineage>
        <taxon>Bacteria</taxon>
        <taxon>Pseudomonadati</taxon>
        <taxon>Pseudomonadota</taxon>
        <taxon>Gammaproteobacteria</taxon>
        <taxon>Oceanospirillales</taxon>
        <taxon>Pleioneaceae</taxon>
        <taxon>Aliikangiella</taxon>
    </lineage>
</organism>
<dbReference type="InterPro" id="IPR018042">
    <property type="entry name" value="Aspartate_kinase_CS"/>
</dbReference>